<dbReference type="InterPro" id="IPR035909">
    <property type="entry name" value="CheB_C"/>
</dbReference>
<dbReference type="PANTHER" id="PTHR42872:SF6">
    <property type="entry name" value="PROTEIN-GLUTAMATE METHYLESTERASE_PROTEIN-GLUTAMINE GLUTAMINASE"/>
    <property type="match status" value="1"/>
</dbReference>
<dbReference type="InterPro" id="IPR000673">
    <property type="entry name" value="Sig_transdc_resp-reg_Me-estase"/>
</dbReference>
<feature type="domain" description="CheB-type methylesterase" evidence="6">
    <location>
        <begin position="1"/>
        <end position="188"/>
    </location>
</feature>
<dbReference type="EC" id="3.1.1.61" evidence="2"/>
<evidence type="ECO:0000256" key="5">
    <source>
        <dbReference type="SAM" id="MobiDB-lite"/>
    </source>
</evidence>
<dbReference type="Pfam" id="PF01339">
    <property type="entry name" value="CheB_methylest"/>
    <property type="match status" value="1"/>
</dbReference>
<reference evidence="8" key="1">
    <citation type="journal article" date="2019" name="Int. J. Syst. Evol. Microbiol.">
        <title>The Global Catalogue of Microorganisms (GCM) 10K type strain sequencing project: providing services to taxonomists for standard genome sequencing and annotation.</title>
        <authorList>
            <consortium name="The Broad Institute Genomics Platform"/>
            <consortium name="The Broad Institute Genome Sequencing Center for Infectious Disease"/>
            <person name="Wu L."/>
            <person name="Ma J."/>
        </authorList>
    </citation>
    <scope>NUCLEOTIDE SEQUENCE [LARGE SCALE GENOMIC DNA]</scope>
    <source>
        <strain evidence="8">CCUG 62763</strain>
    </source>
</reference>
<evidence type="ECO:0000256" key="4">
    <source>
        <dbReference type="PROSITE-ProRule" id="PRU00050"/>
    </source>
</evidence>
<name>A0ABV9LMB0_9ACTN</name>
<dbReference type="RefSeq" id="WP_387990025.1">
    <property type="nucleotide sequence ID" value="NZ_JBHSGR010000015.1"/>
</dbReference>
<dbReference type="EMBL" id="JBHSGR010000015">
    <property type="protein sequence ID" value="MFC4694633.1"/>
    <property type="molecule type" value="Genomic_DNA"/>
</dbReference>
<protein>
    <recommendedName>
        <fullName evidence="2">protein-glutamate methylesterase</fullName>
        <ecNumber evidence="2">3.1.1.61</ecNumber>
    </recommendedName>
</protein>
<keyword evidence="8" id="KW-1185">Reference proteome</keyword>
<feature type="active site" evidence="4">
    <location>
        <position position="38"/>
    </location>
</feature>
<dbReference type="PANTHER" id="PTHR42872">
    <property type="entry name" value="PROTEIN-GLUTAMATE METHYLESTERASE/PROTEIN-GLUTAMINE GLUTAMINASE"/>
    <property type="match status" value="1"/>
</dbReference>
<sequence>MHRDLVVIGASAGGVEALRDLLAGLPRDLPAAVLVVLHMPSSGRSALPAILARVSALRVSAAEDGMRLEPGTVVVAVPDRHLMVADGHVQLSRGPRENGCRPAVDVLFRSAARAHGPRVVSVVLSGALDDGTAGTIAVRARGGATVAQDPGEALYPSMPLHAVEVGGADHVAALAELPRLLDRLVREEVDAVAPAPTPLMTTETEMARLDGEAMDEDARPGTPSGFGCPSCHGALFSISEGGMERYRCRVGHAWSPEALAAEQAQALEGALWMALRGLEERAALSLRMGLRAEDGGHRHSALAFRRRHDEALGAAALLRNLLERGALNGEGVPDQVDDELGDPATGAAGA</sequence>
<evidence type="ECO:0000313" key="7">
    <source>
        <dbReference type="EMBL" id="MFC4694633.1"/>
    </source>
</evidence>
<comment type="caution">
    <text evidence="7">The sequence shown here is derived from an EMBL/GenBank/DDBJ whole genome shotgun (WGS) entry which is preliminary data.</text>
</comment>
<evidence type="ECO:0000313" key="8">
    <source>
        <dbReference type="Proteomes" id="UP001596025"/>
    </source>
</evidence>
<keyword evidence="1 4" id="KW-0378">Hydrolase</keyword>
<dbReference type="Gene3D" id="3.40.50.180">
    <property type="entry name" value="Methylesterase CheB, C-terminal domain"/>
    <property type="match status" value="1"/>
</dbReference>
<keyword evidence="4" id="KW-0145">Chemotaxis</keyword>
<dbReference type="CDD" id="cd16433">
    <property type="entry name" value="CheB"/>
    <property type="match status" value="1"/>
</dbReference>
<feature type="active site" evidence="4">
    <location>
        <position position="11"/>
    </location>
</feature>
<dbReference type="SUPFAM" id="SSF52738">
    <property type="entry name" value="Methylesterase CheB, C-terminal domain"/>
    <property type="match status" value="1"/>
</dbReference>
<dbReference type="PIRSF" id="PIRSF036461">
    <property type="entry name" value="Chmtx_methlestr"/>
    <property type="match status" value="1"/>
</dbReference>
<dbReference type="Proteomes" id="UP001596025">
    <property type="component" value="Unassembled WGS sequence"/>
</dbReference>
<dbReference type="PROSITE" id="PS50122">
    <property type="entry name" value="CHEB"/>
    <property type="match status" value="1"/>
</dbReference>
<feature type="region of interest" description="Disordered" evidence="5">
    <location>
        <begin position="329"/>
        <end position="350"/>
    </location>
</feature>
<proteinExistence type="predicted"/>
<comment type="catalytic activity">
    <reaction evidence="3">
        <text>[protein]-L-glutamate 5-O-methyl ester + H2O = L-glutamyl-[protein] + methanol + H(+)</text>
        <dbReference type="Rhea" id="RHEA:23236"/>
        <dbReference type="Rhea" id="RHEA-COMP:10208"/>
        <dbReference type="Rhea" id="RHEA-COMP:10311"/>
        <dbReference type="ChEBI" id="CHEBI:15377"/>
        <dbReference type="ChEBI" id="CHEBI:15378"/>
        <dbReference type="ChEBI" id="CHEBI:17790"/>
        <dbReference type="ChEBI" id="CHEBI:29973"/>
        <dbReference type="ChEBI" id="CHEBI:82795"/>
        <dbReference type="EC" id="3.1.1.61"/>
    </reaction>
</comment>
<feature type="active site" evidence="4">
    <location>
        <position position="130"/>
    </location>
</feature>
<accession>A0ABV9LMB0</accession>
<evidence type="ECO:0000256" key="2">
    <source>
        <dbReference type="ARBA" id="ARBA00039140"/>
    </source>
</evidence>
<organism evidence="7 8">
    <name type="scientific">Geodermatophilus arenarius</name>
    <dbReference type="NCBI Taxonomy" id="1137990"/>
    <lineage>
        <taxon>Bacteria</taxon>
        <taxon>Bacillati</taxon>
        <taxon>Actinomycetota</taxon>
        <taxon>Actinomycetes</taxon>
        <taxon>Geodermatophilales</taxon>
        <taxon>Geodermatophilaceae</taxon>
        <taxon>Geodermatophilus</taxon>
    </lineage>
</organism>
<gene>
    <name evidence="7" type="ORF">ACFO3M_14630</name>
</gene>
<dbReference type="InterPro" id="IPR011247">
    <property type="entry name" value="Chemotax_prot-Glu_Me-esterase"/>
</dbReference>
<evidence type="ECO:0000256" key="3">
    <source>
        <dbReference type="ARBA" id="ARBA00048267"/>
    </source>
</evidence>
<evidence type="ECO:0000259" key="6">
    <source>
        <dbReference type="PROSITE" id="PS50122"/>
    </source>
</evidence>
<evidence type="ECO:0000256" key="1">
    <source>
        <dbReference type="ARBA" id="ARBA00022801"/>
    </source>
</evidence>